<dbReference type="EMBL" id="AB733643">
    <property type="protein sequence ID" value="BAM76238.1"/>
    <property type="molecule type" value="Genomic_DNA"/>
</dbReference>
<reference evidence="6" key="1">
    <citation type="journal article" date="2011" name="Enzyme Microb. Technol.">
        <title>Characterization of the 1,1-dichloro-2,2-bis(4-chlorophenyl) ethylene (DDE) degradation system in Janibacter sp. TYM3221.</title>
        <authorList>
            <person name="Nguyen A.T.P."/>
            <person name="Sato Y."/>
            <person name="Iwasaki T."/>
            <person name="Miyauchi K."/>
            <person name="Tokuda M."/>
            <person name="Kasai D."/>
            <person name="Masai E."/>
            <person name="Fukuda M."/>
        </authorList>
    </citation>
    <scope>NUCLEOTIDE SEQUENCE</scope>
    <source>
        <strain evidence="6">TYM3221</strain>
    </source>
</reference>
<dbReference type="GO" id="GO:0016705">
    <property type="term" value="F:oxidoreductase activity, acting on paired donors, with incorporation or reduction of molecular oxygen"/>
    <property type="evidence" value="ECO:0007669"/>
    <property type="project" value="UniProtKB-ARBA"/>
</dbReference>
<keyword evidence="6" id="KW-0223">Dioxygenase</keyword>
<dbReference type="Pfam" id="PF00355">
    <property type="entry name" value="Rieske"/>
    <property type="match status" value="1"/>
</dbReference>
<keyword evidence="1" id="KW-0001">2Fe-2S</keyword>
<keyword evidence="4" id="KW-0411">Iron-sulfur</keyword>
<dbReference type="SUPFAM" id="SSF50022">
    <property type="entry name" value="ISP domain"/>
    <property type="match status" value="1"/>
</dbReference>
<dbReference type="GO" id="GO:0046872">
    <property type="term" value="F:metal ion binding"/>
    <property type="evidence" value="ECO:0007669"/>
    <property type="project" value="UniProtKB-KW"/>
</dbReference>
<dbReference type="PANTHER" id="PTHR21496">
    <property type="entry name" value="FERREDOXIN-RELATED"/>
    <property type="match status" value="1"/>
</dbReference>
<organism evidence="6">
    <name type="scientific">Janibacter sp. TYM3221</name>
    <dbReference type="NCBI Taxonomy" id="946335"/>
    <lineage>
        <taxon>Bacteria</taxon>
        <taxon>Bacillati</taxon>
        <taxon>Actinomycetota</taxon>
        <taxon>Actinomycetes</taxon>
        <taxon>Micrococcales</taxon>
        <taxon>Intrasporangiaceae</taxon>
        <taxon>Janibacter</taxon>
    </lineage>
</organism>
<evidence type="ECO:0000259" key="5">
    <source>
        <dbReference type="PROSITE" id="PS51296"/>
    </source>
</evidence>
<dbReference type="CDD" id="cd03528">
    <property type="entry name" value="Rieske_RO_ferredoxin"/>
    <property type="match status" value="1"/>
</dbReference>
<evidence type="ECO:0000256" key="2">
    <source>
        <dbReference type="ARBA" id="ARBA00022723"/>
    </source>
</evidence>
<reference evidence="7" key="4">
    <citation type="journal article" date="2013" name="J. Biosci. Bioeng.">
        <title>Gene cluster and regulation system for 1,1-dichloro-2,2-bis(4-chlorophenyl)ethylene (DDE) degradation in Janibacter sp. TYM3221.</title>
        <authorList>
            <person name="Thi Nguyen P.A."/>
            <person name="Thi Trinh T.H."/>
            <person name="Fukumitsu Y."/>
            <person name="Shimodaira J."/>
            <person name="Miyauchi K."/>
            <person name="Tokuda M."/>
            <person name="Kasai D."/>
            <person name="Masai E."/>
            <person name="Fukuda M."/>
        </authorList>
    </citation>
    <scope>NUCLEOTIDE SEQUENCE</scope>
    <source>
        <strain evidence="7">TYM3221</strain>
    </source>
</reference>
<gene>
    <name evidence="6" type="primary">bphAc</name>
</gene>
<proteinExistence type="predicted"/>
<dbReference type="Gene3D" id="2.102.10.10">
    <property type="entry name" value="Rieske [2Fe-2S] iron-sulphur domain"/>
    <property type="match status" value="1"/>
</dbReference>
<dbReference type="EMBL" id="AB609317">
    <property type="protein sequence ID" value="BAK52805.1"/>
    <property type="molecule type" value="Genomic_DNA"/>
</dbReference>
<protein>
    <submittedName>
        <fullName evidence="6">Biphenyl 2,3-dioxygenase, ferredoxin component</fullName>
    </submittedName>
</protein>
<dbReference type="PROSITE" id="PS51296">
    <property type="entry name" value="RIESKE"/>
    <property type="match status" value="1"/>
</dbReference>
<dbReference type="AlphaFoldDB" id="F8WQD5"/>
<dbReference type="GO" id="GO:0004497">
    <property type="term" value="F:monooxygenase activity"/>
    <property type="evidence" value="ECO:0007669"/>
    <property type="project" value="UniProtKB-ARBA"/>
</dbReference>
<evidence type="ECO:0000313" key="7">
    <source>
        <dbReference type="EMBL" id="BAM76238.1"/>
    </source>
</evidence>
<dbReference type="InterPro" id="IPR017941">
    <property type="entry name" value="Rieske_2Fe-2S"/>
</dbReference>
<dbReference type="KEGG" id="ag:BAM76238"/>
<accession>F8WQD5</accession>
<keyword evidence="2" id="KW-0479">Metal-binding</keyword>
<reference evidence="7" key="3">
    <citation type="submission" date="2012-07" db="EMBL/GenBank/DDBJ databases">
        <authorList>
            <person name="Nguyen A.T."/>
            <person name="Trinh H.T."/>
            <person name="Fukumitsu Y."/>
            <person name="Shimodaira J."/>
            <person name="Miyauchi K."/>
            <person name="Tokuda M."/>
            <person name="Kasai D."/>
            <person name="Masai E."/>
            <person name="Fukuda M."/>
        </authorList>
    </citation>
    <scope>NUCLEOTIDE SEQUENCE</scope>
    <source>
        <strain evidence="7">TYM3221</strain>
    </source>
</reference>
<keyword evidence="6" id="KW-0560">Oxidoreductase</keyword>
<reference evidence="6" key="2">
    <citation type="submission" date="2011-01" db="EMBL/GenBank/DDBJ databases">
        <authorList>
            <person name="Nguyen A.T."/>
            <person name="Sato Y."/>
            <person name="Iwasaki T."/>
            <person name="Miyauchi K."/>
            <person name="Tokuda M."/>
            <person name="Kasai D."/>
            <person name="Masai E."/>
            <person name="Fukuda M."/>
        </authorList>
    </citation>
    <scope>NUCLEOTIDE SEQUENCE</scope>
    <source>
        <strain evidence="6">TYM3221</strain>
    </source>
</reference>
<feature type="domain" description="Rieske" evidence="5">
    <location>
        <begin position="4"/>
        <end position="99"/>
    </location>
</feature>
<evidence type="ECO:0000256" key="1">
    <source>
        <dbReference type="ARBA" id="ARBA00022714"/>
    </source>
</evidence>
<name>F8WQD5_9MICO</name>
<evidence type="ECO:0000256" key="3">
    <source>
        <dbReference type="ARBA" id="ARBA00023004"/>
    </source>
</evidence>
<sequence>MNLTMACRVDDVAPGAMLRVDVGDEPLLICNVDGEFFATQDTCSHEDWPLSEGYLDGDVVECTLHWAKFCVRTGNVKALPACEPLRTYLVKLEGDDVLVDLDSGSGTR</sequence>
<evidence type="ECO:0000256" key="4">
    <source>
        <dbReference type="ARBA" id="ARBA00023014"/>
    </source>
</evidence>
<dbReference type="GO" id="GO:0051537">
    <property type="term" value="F:2 iron, 2 sulfur cluster binding"/>
    <property type="evidence" value="ECO:0007669"/>
    <property type="project" value="UniProtKB-KW"/>
</dbReference>
<dbReference type="GO" id="GO:0051213">
    <property type="term" value="F:dioxygenase activity"/>
    <property type="evidence" value="ECO:0007669"/>
    <property type="project" value="UniProtKB-KW"/>
</dbReference>
<dbReference type="InterPro" id="IPR036922">
    <property type="entry name" value="Rieske_2Fe-2S_sf"/>
</dbReference>
<evidence type="ECO:0000313" key="6">
    <source>
        <dbReference type="EMBL" id="BAK52805.1"/>
    </source>
</evidence>
<keyword evidence="3" id="KW-0408">Iron</keyword>
<dbReference type="PANTHER" id="PTHR21496:SF23">
    <property type="entry name" value="3-PHENYLPROPIONATE_CINNAMIC ACID DIOXYGENASE FERREDOXIN SUBUNIT"/>
    <property type="match status" value="1"/>
</dbReference>